<feature type="domain" description="DUF642" evidence="2">
    <location>
        <begin position="78"/>
        <end position="247"/>
    </location>
</feature>
<dbReference type="EMBL" id="ABEU02000002">
    <property type="protein sequence ID" value="PNR60077.1"/>
    <property type="molecule type" value="Genomic_DNA"/>
</dbReference>
<evidence type="ECO:0000259" key="2">
    <source>
        <dbReference type="Pfam" id="PF04862"/>
    </source>
</evidence>
<evidence type="ECO:0000313" key="4">
    <source>
        <dbReference type="EnsemblPlants" id="Pp3c2_18120V3.1"/>
    </source>
</evidence>
<feature type="chain" id="PRO_5044576496" description="DUF642 domain-containing protein" evidence="1">
    <location>
        <begin position="34"/>
        <end position="294"/>
    </location>
</feature>
<dbReference type="PaxDb" id="3218-PP1S281_60V6.1"/>
<evidence type="ECO:0000313" key="5">
    <source>
        <dbReference type="Proteomes" id="UP000006727"/>
    </source>
</evidence>
<keyword evidence="1" id="KW-0732">Signal</keyword>
<reference evidence="4" key="3">
    <citation type="submission" date="2020-12" db="UniProtKB">
        <authorList>
            <consortium name="EnsemblPlants"/>
        </authorList>
    </citation>
    <scope>IDENTIFICATION</scope>
</reference>
<dbReference type="AlphaFoldDB" id="A0A2K1L213"/>
<dbReference type="RefSeq" id="XP_024364545.1">
    <property type="nucleotide sequence ID" value="XM_024508777.2"/>
</dbReference>
<gene>
    <name evidence="4" type="primary">LOC112276943</name>
    <name evidence="3" type="ORF">PHYPA_002870</name>
</gene>
<dbReference type="Gramene" id="Pp3c2_18120V3.1">
    <property type="protein sequence ID" value="Pp3c2_18120V3.1"/>
    <property type="gene ID" value="Pp3c2_18120"/>
</dbReference>
<organism evidence="3">
    <name type="scientific">Physcomitrium patens</name>
    <name type="common">Spreading-leaved earth moss</name>
    <name type="synonym">Physcomitrella patens</name>
    <dbReference type="NCBI Taxonomy" id="3218"/>
    <lineage>
        <taxon>Eukaryota</taxon>
        <taxon>Viridiplantae</taxon>
        <taxon>Streptophyta</taxon>
        <taxon>Embryophyta</taxon>
        <taxon>Bryophyta</taxon>
        <taxon>Bryophytina</taxon>
        <taxon>Bryopsida</taxon>
        <taxon>Funariidae</taxon>
        <taxon>Funariales</taxon>
        <taxon>Funariaceae</taxon>
        <taxon>Physcomitrium</taxon>
    </lineage>
</organism>
<dbReference type="RefSeq" id="XP_024364564.1">
    <property type="nucleotide sequence ID" value="XM_024508796.2"/>
</dbReference>
<feature type="signal peptide" evidence="1">
    <location>
        <begin position="1"/>
        <end position="33"/>
    </location>
</feature>
<accession>A0A2K1L213</accession>
<name>A0A2K1L213_PHYPA</name>
<evidence type="ECO:0000256" key="1">
    <source>
        <dbReference type="SAM" id="SignalP"/>
    </source>
</evidence>
<dbReference type="OrthoDB" id="1935904at2759"/>
<dbReference type="Proteomes" id="UP000006727">
    <property type="component" value="Chromosome 2"/>
</dbReference>
<dbReference type="RefSeq" id="XP_024364554.1">
    <property type="nucleotide sequence ID" value="XM_024508786.2"/>
</dbReference>
<reference evidence="3 5" key="2">
    <citation type="journal article" date="2018" name="Plant J.">
        <title>The Physcomitrella patens chromosome-scale assembly reveals moss genome structure and evolution.</title>
        <authorList>
            <person name="Lang D."/>
            <person name="Ullrich K.K."/>
            <person name="Murat F."/>
            <person name="Fuchs J."/>
            <person name="Jenkins J."/>
            <person name="Haas F.B."/>
            <person name="Piednoel M."/>
            <person name="Gundlach H."/>
            <person name="Van Bel M."/>
            <person name="Meyberg R."/>
            <person name="Vives C."/>
            <person name="Morata J."/>
            <person name="Symeonidi A."/>
            <person name="Hiss M."/>
            <person name="Muchero W."/>
            <person name="Kamisugi Y."/>
            <person name="Saleh O."/>
            <person name="Blanc G."/>
            <person name="Decker E.L."/>
            <person name="van Gessel N."/>
            <person name="Grimwood J."/>
            <person name="Hayes R.D."/>
            <person name="Graham S.W."/>
            <person name="Gunter L.E."/>
            <person name="McDaniel S.F."/>
            <person name="Hoernstein S.N.W."/>
            <person name="Larsson A."/>
            <person name="Li F.W."/>
            <person name="Perroud P.F."/>
            <person name="Phillips J."/>
            <person name="Ranjan P."/>
            <person name="Rokshar D.S."/>
            <person name="Rothfels C.J."/>
            <person name="Schneider L."/>
            <person name="Shu S."/>
            <person name="Stevenson D.W."/>
            <person name="Thummler F."/>
            <person name="Tillich M."/>
            <person name="Villarreal Aguilar J.C."/>
            <person name="Widiez T."/>
            <person name="Wong G.K."/>
            <person name="Wymore A."/>
            <person name="Zhang Y."/>
            <person name="Zimmer A.D."/>
            <person name="Quatrano R.S."/>
            <person name="Mayer K.F.X."/>
            <person name="Goodstein D."/>
            <person name="Casacuberta J.M."/>
            <person name="Vandepoele K."/>
            <person name="Reski R."/>
            <person name="Cuming A.C."/>
            <person name="Tuskan G.A."/>
            <person name="Maumus F."/>
            <person name="Salse J."/>
            <person name="Schmutz J."/>
            <person name="Rensing S.A."/>
        </authorList>
    </citation>
    <scope>NUCLEOTIDE SEQUENCE [LARGE SCALE GENOMIC DNA]</scope>
    <source>
        <strain evidence="4 5">cv. Gransden 2004</strain>
    </source>
</reference>
<keyword evidence="5" id="KW-1185">Reference proteome</keyword>
<dbReference type="EnsemblPlants" id="Pp3c2_18120V3.1">
    <property type="protein sequence ID" value="Pp3c2_18120V3.1"/>
    <property type="gene ID" value="Pp3c2_18120"/>
</dbReference>
<proteinExistence type="predicted"/>
<evidence type="ECO:0000313" key="3">
    <source>
        <dbReference type="EMBL" id="PNR60077.1"/>
    </source>
</evidence>
<dbReference type="Pfam" id="PF04862">
    <property type="entry name" value="DUF642"/>
    <property type="match status" value="1"/>
</dbReference>
<reference evidence="3 5" key="1">
    <citation type="journal article" date="2008" name="Science">
        <title>The Physcomitrella genome reveals evolutionary insights into the conquest of land by plants.</title>
        <authorList>
            <person name="Rensing S."/>
            <person name="Lang D."/>
            <person name="Zimmer A."/>
            <person name="Terry A."/>
            <person name="Salamov A."/>
            <person name="Shapiro H."/>
            <person name="Nishiyama T."/>
            <person name="Perroud P.-F."/>
            <person name="Lindquist E."/>
            <person name="Kamisugi Y."/>
            <person name="Tanahashi T."/>
            <person name="Sakakibara K."/>
            <person name="Fujita T."/>
            <person name="Oishi K."/>
            <person name="Shin-I T."/>
            <person name="Kuroki Y."/>
            <person name="Toyoda A."/>
            <person name="Suzuki Y."/>
            <person name="Hashimoto A."/>
            <person name="Yamaguchi K."/>
            <person name="Sugano A."/>
            <person name="Kohara Y."/>
            <person name="Fujiyama A."/>
            <person name="Anterola A."/>
            <person name="Aoki S."/>
            <person name="Ashton N."/>
            <person name="Barbazuk W.B."/>
            <person name="Barker E."/>
            <person name="Bennetzen J."/>
            <person name="Bezanilla M."/>
            <person name="Blankenship R."/>
            <person name="Cho S.H."/>
            <person name="Dutcher S."/>
            <person name="Estelle M."/>
            <person name="Fawcett J.A."/>
            <person name="Gundlach H."/>
            <person name="Hanada K."/>
            <person name="Heyl A."/>
            <person name="Hicks K.A."/>
            <person name="Hugh J."/>
            <person name="Lohr M."/>
            <person name="Mayer K."/>
            <person name="Melkozernov A."/>
            <person name="Murata T."/>
            <person name="Nelson D."/>
            <person name="Pils B."/>
            <person name="Prigge M."/>
            <person name="Reiss B."/>
            <person name="Renner T."/>
            <person name="Rombauts S."/>
            <person name="Rushton P."/>
            <person name="Sanderfoot A."/>
            <person name="Schween G."/>
            <person name="Shiu S.-H."/>
            <person name="Stueber K."/>
            <person name="Theodoulou F.L."/>
            <person name="Tu H."/>
            <person name="Van de Peer Y."/>
            <person name="Verrier P.J."/>
            <person name="Waters E."/>
            <person name="Wood A."/>
            <person name="Yang L."/>
            <person name="Cove D."/>
            <person name="Cuming A."/>
            <person name="Hasebe M."/>
            <person name="Lucas S."/>
            <person name="Mishler D.B."/>
            <person name="Reski R."/>
            <person name="Grigoriev I."/>
            <person name="Quatrano R.S."/>
            <person name="Boore J.L."/>
        </authorList>
    </citation>
    <scope>NUCLEOTIDE SEQUENCE [LARGE SCALE GENOMIC DNA]</scope>
    <source>
        <strain evidence="4 5">cv. Gransden 2004</strain>
    </source>
</reference>
<dbReference type="InterPro" id="IPR006946">
    <property type="entry name" value="DGR2-like_dom"/>
</dbReference>
<dbReference type="EnsemblPlants" id="Pp3c2_18120V3.2">
    <property type="protein sequence ID" value="Pp3c2_18120V3.2"/>
    <property type="gene ID" value="Pp3c2_18120"/>
</dbReference>
<protein>
    <recommendedName>
        <fullName evidence="2">DUF642 domain-containing protein</fullName>
    </recommendedName>
</protein>
<dbReference type="GeneID" id="112276943"/>
<dbReference type="Gramene" id="Pp3c2_18120V3.2">
    <property type="protein sequence ID" value="Pp3c2_18120V3.2"/>
    <property type="gene ID" value="Pp3c2_18120"/>
</dbReference>
<sequence>MCPKGMNTMSGVRSPTTMIVSVVFLWAVCWVSTSSCSGELGSDVVKTVGELQFQDDGISTFSSSAAPAPKSSGDTISLANGDFELTNITAMTTTLADSTSTSIPNWIAGGAGVQILVNTNYSMAKGTPSVYCIHLNNPDAIINGTQGTISTTLAANAETGKTYTVHYDVARMPDAPMNLWPALKVSNIQGGTVREYAIKQPVYNMTDSRSQITWTKQSFVYTGTGVSTVIKFESMSEKYGPMIDNVETLSGKHELAAAPPSKISGLSQKLVPLFTLVALAMSHCSPAFSTTIAT</sequence>